<evidence type="ECO:0000256" key="6">
    <source>
        <dbReference type="ARBA" id="ARBA00022840"/>
    </source>
</evidence>
<keyword evidence="12" id="KW-1185">Reference proteome</keyword>
<keyword evidence="7" id="KW-0902">Two-component regulatory system</keyword>
<dbReference type="EMBL" id="QTZN02000027">
    <property type="protein sequence ID" value="MVB07772.1"/>
    <property type="molecule type" value="Genomic_DNA"/>
</dbReference>
<feature type="domain" description="Histidine kinase" evidence="9">
    <location>
        <begin position="230"/>
        <end position="449"/>
    </location>
</feature>
<dbReference type="RefSeq" id="WP_156196171.1">
    <property type="nucleotide sequence ID" value="NZ_QTZN02000027.1"/>
</dbReference>
<comment type="caution">
    <text evidence="10">The sequence shown here is derived from an EMBL/GenBank/DDBJ whole genome shotgun (WGS) entry which is preliminary data.</text>
</comment>
<organism evidence="10 13">
    <name type="scientific">Labilibaculum euxinus</name>
    <dbReference type="NCBI Taxonomy" id="2686357"/>
    <lineage>
        <taxon>Bacteria</taxon>
        <taxon>Pseudomonadati</taxon>
        <taxon>Bacteroidota</taxon>
        <taxon>Bacteroidia</taxon>
        <taxon>Marinilabiliales</taxon>
        <taxon>Marinifilaceae</taxon>
        <taxon>Labilibaculum</taxon>
    </lineage>
</organism>
<evidence type="ECO:0000256" key="3">
    <source>
        <dbReference type="ARBA" id="ARBA00022679"/>
    </source>
</evidence>
<keyword evidence="3" id="KW-0808">Transferase</keyword>
<reference evidence="10 13" key="2">
    <citation type="submission" date="2019-12" db="EMBL/GenBank/DDBJ databases">
        <title>Draft genome sequence of Labilibaculum sp. strain 44 isolated from deep waters of Black Sea.</title>
        <authorList>
            <person name="Yadav S."/>
            <person name="Villanueva L."/>
        </authorList>
    </citation>
    <scope>NUCLEOTIDE SEQUENCE [LARGE SCALE GENOMIC DNA]</scope>
    <source>
        <strain evidence="10 13">44</strain>
    </source>
</reference>
<dbReference type="GO" id="GO:0000160">
    <property type="term" value="P:phosphorelay signal transduction system"/>
    <property type="evidence" value="ECO:0007669"/>
    <property type="project" value="UniProtKB-KW"/>
</dbReference>
<evidence type="ECO:0000256" key="8">
    <source>
        <dbReference type="SAM" id="Phobius"/>
    </source>
</evidence>
<keyword evidence="8" id="KW-0812">Transmembrane</keyword>
<accession>A0A7M4D7D8</accession>
<keyword evidence="8" id="KW-1133">Transmembrane helix</keyword>
<evidence type="ECO:0000256" key="2">
    <source>
        <dbReference type="ARBA" id="ARBA00012438"/>
    </source>
</evidence>
<dbReference type="GO" id="GO:0005524">
    <property type="term" value="F:ATP binding"/>
    <property type="evidence" value="ECO:0007669"/>
    <property type="project" value="UniProtKB-KW"/>
</dbReference>
<dbReference type="PROSITE" id="PS50109">
    <property type="entry name" value="HIS_KIN"/>
    <property type="match status" value="1"/>
</dbReference>
<dbReference type="AlphaFoldDB" id="A0A7M4D7D8"/>
<dbReference type="Gene3D" id="3.30.565.10">
    <property type="entry name" value="Histidine kinase-like ATPase, C-terminal domain"/>
    <property type="match status" value="1"/>
</dbReference>
<evidence type="ECO:0000313" key="12">
    <source>
        <dbReference type="Proteomes" id="UP000285951"/>
    </source>
</evidence>
<dbReference type="EMBL" id="WOTW01000027">
    <property type="protein sequence ID" value="MUP38567.1"/>
    <property type="molecule type" value="Genomic_DNA"/>
</dbReference>
<dbReference type="EC" id="2.7.13.3" evidence="2"/>
<dbReference type="Proteomes" id="UP000285951">
    <property type="component" value="Unassembled WGS sequence"/>
</dbReference>
<evidence type="ECO:0000256" key="7">
    <source>
        <dbReference type="ARBA" id="ARBA00023012"/>
    </source>
</evidence>
<keyword evidence="5" id="KW-0418">Kinase</keyword>
<evidence type="ECO:0000259" key="9">
    <source>
        <dbReference type="PROSITE" id="PS50109"/>
    </source>
</evidence>
<keyword evidence="4" id="KW-0547">Nucleotide-binding</keyword>
<protein>
    <recommendedName>
        <fullName evidence="2">histidine kinase</fullName>
        <ecNumber evidence="2">2.7.13.3</ecNumber>
    </recommendedName>
</protein>
<name>A0A7M4D7D8_9BACT</name>
<reference evidence="11 12" key="1">
    <citation type="submission" date="2019-11" db="EMBL/GenBank/DDBJ databases">
        <title>Draft genome sequence of Labilibaculum sp. strain SYP isolated from Black Sea.</title>
        <authorList>
            <person name="Yadav S."/>
            <person name="Villanueva L."/>
        </authorList>
    </citation>
    <scope>NUCLEOTIDE SEQUENCE [LARGE SCALE GENOMIC DNA]</scope>
    <source>
        <strain evidence="11 12">44</strain>
    </source>
</reference>
<evidence type="ECO:0000256" key="4">
    <source>
        <dbReference type="ARBA" id="ARBA00022741"/>
    </source>
</evidence>
<dbReference type="OrthoDB" id="1931120at2"/>
<comment type="catalytic activity">
    <reaction evidence="1">
        <text>ATP + protein L-histidine = ADP + protein N-phospho-L-histidine.</text>
        <dbReference type="EC" id="2.7.13.3"/>
    </reaction>
</comment>
<keyword evidence="6" id="KW-0067">ATP-binding</keyword>
<gene>
    <name evidence="11" type="ORF">DWB62_012145</name>
    <name evidence="10" type="ORF">GNY23_12145</name>
</gene>
<dbReference type="PANTHER" id="PTHR43065:SF46">
    <property type="entry name" value="C4-DICARBOXYLATE TRANSPORT SENSOR PROTEIN DCTB"/>
    <property type="match status" value="1"/>
</dbReference>
<keyword evidence="8" id="KW-0472">Membrane</keyword>
<feature type="transmembrane region" description="Helical" evidence="8">
    <location>
        <begin position="35"/>
        <end position="55"/>
    </location>
</feature>
<dbReference type="PANTHER" id="PTHR43065">
    <property type="entry name" value="SENSOR HISTIDINE KINASE"/>
    <property type="match status" value="1"/>
</dbReference>
<dbReference type="SUPFAM" id="SSF55874">
    <property type="entry name" value="ATPase domain of HSP90 chaperone/DNA topoisomerase II/histidine kinase"/>
    <property type="match status" value="1"/>
</dbReference>
<dbReference type="InterPro" id="IPR004358">
    <property type="entry name" value="Sig_transdc_His_kin-like_C"/>
</dbReference>
<dbReference type="SMART" id="SM00387">
    <property type="entry name" value="HATPase_c"/>
    <property type="match status" value="1"/>
</dbReference>
<evidence type="ECO:0000256" key="5">
    <source>
        <dbReference type="ARBA" id="ARBA00022777"/>
    </source>
</evidence>
<proteinExistence type="predicted"/>
<dbReference type="GO" id="GO:0004673">
    <property type="term" value="F:protein histidine kinase activity"/>
    <property type="evidence" value="ECO:0007669"/>
    <property type="project" value="UniProtKB-EC"/>
</dbReference>
<dbReference type="InterPro" id="IPR036890">
    <property type="entry name" value="HATPase_C_sf"/>
</dbReference>
<dbReference type="InterPro" id="IPR003594">
    <property type="entry name" value="HATPase_dom"/>
</dbReference>
<dbReference type="Pfam" id="PF02518">
    <property type="entry name" value="HATPase_c"/>
    <property type="match status" value="1"/>
</dbReference>
<feature type="transmembrane region" description="Helical" evidence="8">
    <location>
        <begin position="6"/>
        <end position="28"/>
    </location>
</feature>
<evidence type="ECO:0000313" key="13">
    <source>
        <dbReference type="Proteomes" id="UP000462449"/>
    </source>
</evidence>
<dbReference type="PRINTS" id="PR00344">
    <property type="entry name" value="BCTRLSENSOR"/>
</dbReference>
<evidence type="ECO:0000256" key="1">
    <source>
        <dbReference type="ARBA" id="ARBA00000085"/>
    </source>
</evidence>
<evidence type="ECO:0000313" key="10">
    <source>
        <dbReference type="EMBL" id="MUP38567.1"/>
    </source>
</evidence>
<sequence>MIYKRFYVWIVVQIILLSLTPVLFWYVFSKEYMVVTTYSLLALWILQIVYLIWYINKTNRDLSRFFAAFQYQDSTLVFNQHKNDKAFQNLHQSFNGIINAFGKVKIEKEKDFVFFQNTVELVGVGLLAFDHKGNVRLCNKAFKELFLVKEFQNISELECIDGEFPDFLFRVKTGTQKLRKYLVKNRILKLAVKAVDFRLEDDCIKLIAFQDIKNAIDQGEIDAMHKLIRVFTHEIMNSVSPISMLSGSLIDLYEKNGDQTCKELLSEGAISNTLMGLKTIRKRSKGLIAFVDEYKNLTQLPKPHFELLSVEKLFSHIDALFKEEFKSENIEFMYHLHDSEQELIADEKLISQVLINLIRNSIEALKSTESKSISISTGQGNPVNFIIVRDNGMGIPDDVIDTIFTPFFTTKEKGSGIGLNLSRQIMRLHGGTISARSKPDRLTEFSLQF</sequence>
<dbReference type="InterPro" id="IPR005467">
    <property type="entry name" value="His_kinase_dom"/>
</dbReference>
<dbReference type="Proteomes" id="UP000462449">
    <property type="component" value="Unassembled WGS sequence"/>
</dbReference>
<evidence type="ECO:0000313" key="11">
    <source>
        <dbReference type="EMBL" id="MVB07772.1"/>
    </source>
</evidence>